<evidence type="ECO:0000313" key="1">
    <source>
        <dbReference type="EMBL" id="EEY56608.1"/>
    </source>
</evidence>
<name>D0NEG3_PHYIT</name>
<organism evidence="1 2">
    <name type="scientific">Phytophthora infestans (strain T30-4)</name>
    <name type="common">Potato late blight agent</name>
    <dbReference type="NCBI Taxonomy" id="403677"/>
    <lineage>
        <taxon>Eukaryota</taxon>
        <taxon>Sar</taxon>
        <taxon>Stramenopiles</taxon>
        <taxon>Oomycota</taxon>
        <taxon>Peronosporomycetes</taxon>
        <taxon>Peronosporales</taxon>
        <taxon>Peronosporaceae</taxon>
        <taxon>Phytophthora</taxon>
    </lineage>
</organism>
<keyword evidence="2" id="KW-1185">Reference proteome</keyword>
<dbReference type="AlphaFoldDB" id="D0NEG3"/>
<dbReference type="EMBL" id="DS028134">
    <property type="protein sequence ID" value="EEY56608.1"/>
    <property type="molecule type" value="Genomic_DNA"/>
</dbReference>
<dbReference type="HOGENOM" id="CLU_2836755_0_0_1"/>
<proteinExistence type="predicted"/>
<dbReference type="VEuPathDB" id="FungiDB:PITG_10156"/>
<dbReference type="GeneID" id="9461247"/>
<dbReference type="InParanoid" id="D0NEG3"/>
<dbReference type="KEGG" id="pif:PITG_10156"/>
<dbReference type="RefSeq" id="XP_002902682.1">
    <property type="nucleotide sequence ID" value="XM_002902636.1"/>
</dbReference>
<reference evidence="2" key="1">
    <citation type="journal article" date="2009" name="Nature">
        <title>Genome sequence and analysis of the Irish potato famine pathogen Phytophthora infestans.</title>
        <authorList>
            <consortium name="The Broad Institute Genome Sequencing Platform"/>
            <person name="Haas B.J."/>
            <person name="Kamoun S."/>
            <person name="Zody M.C."/>
            <person name="Jiang R.H."/>
            <person name="Handsaker R.E."/>
            <person name="Cano L.M."/>
            <person name="Grabherr M."/>
            <person name="Kodira C.D."/>
            <person name="Raffaele S."/>
            <person name="Torto-Alalibo T."/>
            <person name="Bozkurt T.O."/>
            <person name="Ah-Fong A.M."/>
            <person name="Alvarado L."/>
            <person name="Anderson V.L."/>
            <person name="Armstrong M.R."/>
            <person name="Avrova A."/>
            <person name="Baxter L."/>
            <person name="Beynon J."/>
            <person name="Boevink P.C."/>
            <person name="Bollmann S.R."/>
            <person name="Bos J.I."/>
            <person name="Bulone V."/>
            <person name="Cai G."/>
            <person name="Cakir C."/>
            <person name="Carrington J.C."/>
            <person name="Chawner M."/>
            <person name="Conti L."/>
            <person name="Costanzo S."/>
            <person name="Ewan R."/>
            <person name="Fahlgren N."/>
            <person name="Fischbach M.A."/>
            <person name="Fugelstad J."/>
            <person name="Gilroy E.M."/>
            <person name="Gnerre S."/>
            <person name="Green P.J."/>
            <person name="Grenville-Briggs L.J."/>
            <person name="Griffith J."/>
            <person name="Grunwald N.J."/>
            <person name="Horn K."/>
            <person name="Horner N.R."/>
            <person name="Hu C.H."/>
            <person name="Huitema E."/>
            <person name="Jeong D.H."/>
            <person name="Jones A.M."/>
            <person name="Jones J.D."/>
            <person name="Jones R.W."/>
            <person name="Karlsson E.K."/>
            <person name="Kunjeti S.G."/>
            <person name="Lamour K."/>
            <person name="Liu Z."/>
            <person name="Ma L."/>
            <person name="Maclean D."/>
            <person name="Chibucos M.C."/>
            <person name="McDonald H."/>
            <person name="McWalters J."/>
            <person name="Meijer H.J."/>
            <person name="Morgan W."/>
            <person name="Morris P.F."/>
            <person name="Munro C.A."/>
            <person name="O'Neill K."/>
            <person name="Ospina-Giraldo M."/>
            <person name="Pinzon A."/>
            <person name="Pritchard L."/>
            <person name="Ramsahoye B."/>
            <person name="Ren Q."/>
            <person name="Restrepo S."/>
            <person name="Roy S."/>
            <person name="Sadanandom A."/>
            <person name="Savidor A."/>
            <person name="Schornack S."/>
            <person name="Schwartz D.C."/>
            <person name="Schumann U.D."/>
            <person name="Schwessinger B."/>
            <person name="Seyer L."/>
            <person name="Sharpe T."/>
            <person name="Silvar C."/>
            <person name="Song J."/>
            <person name="Studholme D.J."/>
            <person name="Sykes S."/>
            <person name="Thines M."/>
            <person name="van de Vondervoort P.J."/>
            <person name="Phuntumart V."/>
            <person name="Wawra S."/>
            <person name="Weide R."/>
            <person name="Win J."/>
            <person name="Young C."/>
            <person name="Zhou S."/>
            <person name="Fry W."/>
            <person name="Meyers B.C."/>
            <person name="van West P."/>
            <person name="Ristaino J."/>
            <person name="Govers F."/>
            <person name="Birch P.R."/>
            <person name="Whisson S.C."/>
            <person name="Judelson H.S."/>
            <person name="Nusbaum C."/>
        </authorList>
    </citation>
    <scope>NUCLEOTIDE SEQUENCE [LARGE SCALE GENOMIC DNA]</scope>
    <source>
        <strain evidence="2">T30-4</strain>
    </source>
</reference>
<accession>D0NEG3</accession>
<evidence type="ECO:0000313" key="2">
    <source>
        <dbReference type="Proteomes" id="UP000006643"/>
    </source>
</evidence>
<dbReference type="Proteomes" id="UP000006643">
    <property type="component" value="Unassembled WGS sequence"/>
</dbReference>
<dbReference type="OrthoDB" id="110850at2759"/>
<sequence>MPSAALMEKSARSLPSGYYIVYAADGLVKHCFTSIVRGPSDPAIIYNGYRESDNPPILLEPLTILG</sequence>
<gene>
    <name evidence="1" type="ORF">PITG_10156</name>
</gene>
<protein>
    <submittedName>
        <fullName evidence="1">Uncharacterized protein</fullName>
    </submittedName>
</protein>